<keyword evidence="1" id="KW-0732">Signal</keyword>
<sequence>MITAVVSFTLSGLALAATPVDTAHAKKKAPTKQAVKPVAAKSNTHIAKAAPLVAAVPVVAMAVADPKQQDIIADLVHTGRMVCELGNFVTVTPDPESSTRFIVQMKKNTYRMSPVETTTGAVRLEDAQAGAMWLQLQNKSMLMNSKLGQRMADECQSPNQMAVAEAMRLAPPPSLLDAPTFAKK</sequence>
<dbReference type="EMBL" id="NESP01000001">
    <property type="protein sequence ID" value="PUE60683.1"/>
    <property type="molecule type" value="Genomic_DNA"/>
</dbReference>
<organism evidence="2 3">
    <name type="scientific">Limnohabitans curvus</name>
    <dbReference type="NCBI Taxonomy" id="323423"/>
    <lineage>
        <taxon>Bacteria</taxon>
        <taxon>Pseudomonadati</taxon>
        <taxon>Pseudomonadota</taxon>
        <taxon>Betaproteobacteria</taxon>
        <taxon>Burkholderiales</taxon>
        <taxon>Comamonadaceae</taxon>
        <taxon>Limnohabitans</taxon>
    </lineage>
</organism>
<evidence type="ECO:0000313" key="2">
    <source>
        <dbReference type="EMBL" id="PUE60683.1"/>
    </source>
</evidence>
<feature type="chain" id="PRO_5016281429" evidence="1">
    <location>
        <begin position="17"/>
        <end position="184"/>
    </location>
</feature>
<comment type="caution">
    <text evidence="2">The sequence shown here is derived from an EMBL/GenBank/DDBJ whole genome shotgun (WGS) entry which is preliminary data.</text>
</comment>
<dbReference type="AlphaFoldDB" id="A0A315ESE9"/>
<evidence type="ECO:0000256" key="1">
    <source>
        <dbReference type="SAM" id="SignalP"/>
    </source>
</evidence>
<dbReference type="Proteomes" id="UP000251341">
    <property type="component" value="Unassembled WGS sequence"/>
</dbReference>
<evidence type="ECO:0000313" key="3">
    <source>
        <dbReference type="Proteomes" id="UP000251341"/>
    </source>
</evidence>
<proteinExistence type="predicted"/>
<reference evidence="2 3" key="1">
    <citation type="submission" date="2017-04" db="EMBL/GenBank/DDBJ databases">
        <title>Unexpected and diverse lifestyles within the genus Limnohabitans.</title>
        <authorList>
            <person name="Kasalicky V."/>
            <person name="Mehrshad M."/>
            <person name="Andrei S.-A."/>
            <person name="Salcher M."/>
            <person name="Kratochvilova H."/>
            <person name="Simek K."/>
            <person name="Ghai R."/>
        </authorList>
    </citation>
    <scope>NUCLEOTIDE SEQUENCE [LARGE SCALE GENOMIC DNA]</scope>
    <source>
        <strain evidence="2 3">MWH-C5</strain>
    </source>
</reference>
<protein>
    <submittedName>
        <fullName evidence="2">Uncharacterized protein</fullName>
    </submittedName>
</protein>
<accession>A0A315ESE9</accession>
<keyword evidence="3" id="KW-1185">Reference proteome</keyword>
<name>A0A315ESE9_9BURK</name>
<gene>
    <name evidence="2" type="ORF">B9Z44_03115</name>
</gene>
<feature type="signal peptide" evidence="1">
    <location>
        <begin position="1"/>
        <end position="16"/>
    </location>
</feature>